<evidence type="ECO:0000313" key="1">
    <source>
        <dbReference type="EMBL" id="WZN55281.1"/>
    </source>
</evidence>
<gene>
    <name evidence="1" type="ORF">AACH28_22070</name>
</gene>
<organism evidence="1 2">
    <name type="scientific">Sphingobacterium thalpophilum</name>
    <dbReference type="NCBI Taxonomy" id="259"/>
    <lineage>
        <taxon>Bacteria</taxon>
        <taxon>Pseudomonadati</taxon>
        <taxon>Bacteroidota</taxon>
        <taxon>Sphingobacteriia</taxon>
        <taxon>Sphingobacteriales</taxon>
        <taxon>Sphingobacteriaceae</taxon>
        <taxon>Sphingobacterium</taxon>
    </lineage>
</organism>
<accession>A0ACD5C0B3</accession>
<reference evidence="1" key="1">
    <citation type="submission" date="2024-04" db="EMBL/GenBank/DDBJ databases">
        <title>Complete genome sequence of Sphingobacterium thalpophiium BAA-1094.</title>
        <authorList>
            <person name="Adaikpoh B.I."/>
        </authorList>
    </citation>
    <scope>NUCLEOTIDE SEQUENCE</scope>
    <source>
        <strain evidence="1">BAA-1094</strain>
    </source>
</reference>
<dbReference type="Proteomes" id="UP001485301">
    <property type="component" value="Chromosome"/>
</dbReference>
<dbReference type="EMBL" id="CP151087">
    <property type="protein sequence ID" value="WZN55281.1"/>
    <property type="molecule type" value="Genomic_DNA"/>
</dbReference>
<evidence type="ECO:0000313" key="2">
    <source>
        <dbReference type="Proteomes" id="UP001485301"/>
    </source>
</evidence>
<proteinExistence type="predicted"/>
<name>A0ACD5C0B3_9SPHI</name>
<sequence>MMKKNYTIIRLLGIFMVLGGMLSCSKFLEEKSNFSLQTPNTLESLQGILDNSIDMNMNVPVFGDIHSDDYFFTEKEFNAVDDQSRGFYTWVGFPYNYPDDWALMYVPVYQVNVVLDALPKVEGIQREKDRIKGAALFFRAYQYLQGMWIFAKSWDPQTSDTDLGIVLRQTADQSVPSKRSTVSDCYRQVIGDLVTAAGLLPDLAESPMRPSKIACYGALSRTYLSIGKYDSAFYYADKVLKVKKDLIDYNDFSSSDLLKPYPLSRLNKETVFYAQLTTSYPNLHPSYGLVDTMLYASYADNDIRKMLFFKVRNGYRSFKGNYTSAFNLFGGMATDEMLLIRAETSIRLGNVESGLDDLNTLLMKRIKKGNFIPYVGFNKEDALKLIKKERRKELLMRGLRWMDIKRYNKYDGDNIKLMRYISGTEYELAPNSNRYALPLPTDIILLTGMEQNPL</sequence>
<protein>
    <submittedName>
        <fullName evidence="1">RagB/SusD family nutrient uptake outer membrane protein</fullName>
    </submittedName>
</protein>
<keyword evidence="2" id="KW-1185">Reference proteome</keyword>